<feature type="binding site" evidence="9">
    <location>
        <position position="166"/>
    </location>
    <ligand>
        <name>Fe cation</name>
        <dbReference type="ChEBI" id="CHEBI:24875"/>
        <label>2</label>
    </ligand>
</feature>
<comment type="similarity">
    <text evidence="1 7">Belongs to the ribonucleoside diphosphate reductase small chain family.</text>
</comment>
<feature type="binding site" evidence="9">
    <location>
        <position position="98"/>
    </location>
    <ligand>
        <name>Fe cation</name>
        <dbReference type="ChEBI" id="CHEBI:24875"/>
        <label>2</label>
    </ligand>
</feature>
<feature type="binding site" evidence="9">
    <location>
        <position position="200"/>
    </location>
    <ligand>
        <name>Fe cation</name>
        <dbReference type="ChEBI" id="CHEBI:24875"/>
        <label>2</label>
    </ligand>
</feature>
<dbReference type="NCBIfam" id="TIGR04171">
    <property type="entry name" value="RNR_1b_NrdF"/>
    <property type="match status" value="1"/>
</dbReference>
<organism evidence="11 12">
    <name type="scientific">Pseudopedobacter saltans</name>
    <dbReference type="NCBI Taxonomy" id="151895"/>
    <lineage>
        <taxon>Bacteria</taxon>
        <taxon>Pseudomonadati</taxon>
        <taxon>Bacteroidota</taxon>
        <taxon>Sphingobacteriia</taxon>
        <taxon>Sphingobacteriales</taxon>
        <taxon>Sphingobacteriaceae</taxon>
        <taxon>Pseudopedobacter</taxon>
    </lineage>
</organism>
<accession>A0A2W5F789</accession>
<comment type="catalytic activity">
    <reaction evidence="7">
        <text>a 2'-deoxyribonucleoside 5'-diphosphate + [thioredoxin]-disulfide + H2O = a ribonucleoside 5'-diphosphate + [thioredoxin]-dithiol</text>
        <dbReference type="Rhea" id="RHEA:23252"/>
        <dbReference type="Rhea" id="RHEA-COMP:10698"/>
        <dbReference type="Rhea" id="RHEA-COMP:10700"/>
        <dbReference type="ChEBI" id="CHEBI:15377"/>
        <dbReference type="ChEBI" id="CHEBI:29950"/>
        <dbReference type="ChEBI" id="CHEBI:50058"/>
        <dbReference type="ChEBI" id="CHEBI:57930"/>
        <dbReference type="ChEBI" id="CHEBI:73316"/>
        <dbReference type="EC" id="1.17.4.1"/>
    </reaction>
</comment>
<dbReference type="PANTHER" id="PTHR23409">
    <property type="entry name" value="RIBONUCLEOSIDE-DIPHOSPHATE REDUCTASE SMALL CHAIN"/>
    <property type="match status" value="1"/>
</dbReference>
<comment type="subunit">
    <text evidence="2">Tetramer of two alpha and two beta subunits.</text>
</comment>
<dbReference type="InterPro" id="IPR026494">
    <property type="entry name" value="RNR_NrdF-like"/>
</dbReference>
<evidence type="ECO:0000256" key="10">
    <source>
        <dbReference type="SAM" id="Phobius"/>
    </source>
</evidence>
<dbReference type="EMBL" id="QFOI01000108">
    <property type="protein sequence ID" value="PZP49510.1"/>
    <property type="molecule type" value="Genomic_DNA"/>
</dbReference>
<dbReference type="PIRSF" id="PIRSF000355">
    <property type="entry name" value="NrdB"/>
    <property type="match status" value="1"/>
</dbReference>
<comment type="function">
    <text evidence="7">Provides the precursors necessary for DNA synthesis. Catalyzes the biosynthesis of deoxyribonucleotides from the corresponding ribonucleotides.</text>
</comment>
<dbReference type="EC" id="1.17.4.1" evidence="7"/>
<keyword evidence="10" id="KW-0812">Transmembrane</keyword>
<evidence type="ECO:0000256" key="1">
    <source>
        <dbReference type="ARBA" id="ARBA00009303"/>
    </source>
</evidence>
<evidence type="ECO:0000256" key="3">
    <source>
        <dbReference type="ARBA" id="ARBA00022723"/>
    </source>
</evidence>
<dbReference type="PANTHER" id="PTHR23409:SF18">
    <property type="entry name" value="RIBONUCLEOSIDE-DIPHOSPHATE REDUCTASE SUBUNIT M2"/>
    <property type="match status" value="1"/>
</dbReference>
<proteinExistence type="inferred from homology"/>
<dbReference type="CDD" id="cd01049">
    <property type="entry name" value="RNRR2"/>
    <property type="match status" value="1"/>
</dbReference>
<gene>
    <name evidence="11" type="primary">nrdF</name>
    <name evidence="11" type="ORF">DI598_07675</name>
</gene>
<evidence type="ECO:0000256" key="9">
    <source>
        <dbReference type="PIRSR" id="PIRSR000355-2"/>
    </source>
</evidence>
<dbReference type="GO" id="GO:0005971">
    <property type="term" value="C:ribonucleoside-diphosphate reductase complex"/>
    <property type="evidence" value="ECO:0007669"/>
    <property type="project" value="InterPro"/>
</dbReference>
<protein>
    <recommendedName>
        <fullName evidence="7">Ribonucleoside-diphosphate reductase subunit beta</fullName>
        <ecNumber evidence="7">1.17.4.1</ecNumber>
    </recommendedName>
</protein>
<dbReference type="PROSITE" id="PS00368">
    <property type="entry name" value="RIBORED_SMALL"/>
    <property type="match status" value="1"/>
</dbReference>
<keyword evidence="10" id="KW-0472">Membrane</keyword>
<evidence type="ECO:0000256" key="5">
    <source>
        <dbReference type="ARBA" id="ARBA00023004"/>
    </source>
</evidence>
<feature type="binding site" evidence="9">
    <location>
        <position position="101"/>
    </location>
    <ligand>
        <name>Fe cation</name>
        <dbReference type="ChEBI" id="CHEBI:24875"/>
        <label>1</label>
    </ligand>
</feature>
<evidence type="ECO:0000256" key="2">
    <source>
        <dbReference type="ARBA" id="ARBA00011209"/>
    </source>
</evidence>
<keyword evidence="5 7" id="KW-0408">Iron</keyword>
<dbReference type="Proteomes" id="UP000249645">
    <property type="component" value="Unassembled WGS sequence"/>
</dbReference>
<evidence type="ECO:0000313" key="11">
    <source>
        <dbReference type="EMBL" id="PZP49510.1"/>
    </source>
</evidence>
<dbReference type="GO" id="GO:0004748">
    <property type="term" value="F:ribonucleoside-diphosphate reductase activity, thioredoxin disulfide as acceptor"/>
    <property type="evidence" value="ECO:0007669"/>
    <property type="project" value="UniProtKB-EC"/>
</dbReference>
<dbReference type="InterPro" id="IPR033909">
    <property type="entry name" value="RNR_small"/>
</dbReference>
<dbReference type="InterPro" id="IPR009078">
    <property type="entry name" value="Ferritin-like_SF"/>
</dbReference>
<name>A0A2W5F789_9SPHI</name>
<dbReference type="Gene3D" id="1.10.620.20">
    <property type="entry name" value="Ribonucleotide Reductase, subunit A"/>
    <property type="match status" value="1"/>
</dbReference>
<keyword evidence="10" id="KW-1133">Transmembrane helix</keyword>
<comment type="caution">
    <text evidence="11">The sequence shown here is derived from an EMBL/GenBank/DDBJ whole genome shotgun (WGS) entry which is preliminary data.</text>
</comment>
<feature type="binding site" evidence="9">
    <location>
        <position position="203"/>
    </location>
    <ligand>
        <name>Fe cation</name>
        <dbReference type="ChEBI" id="CHEBI:24875"/>
        <label>2</label>
    </ligand>
</feature>
<feature type="binding site" evidence="9">
    <location>
        <position position="67"/>
    </location>
    <ligand>
        <name>Fe cation</name>
        <dbReference type="ChEBI" id="CHEBI:24875"/>
        <label>1</label>
    </ligand>
</feature>
<dbReference type="GO" id="GO:0046872">
    <property type="term" value="F:metal ion binding"/>
    <property type="evidence" value="ECO:0007669"/>
    <property type="project" value="UniProtKB-KW"/>
</dbReference>
<reference evidence="11 12" key="1">
    <citation type="submission" date="2017-11" db="EMBL/GenBank/DDBJ databases">
        <title>Infants hospitalized years apart are colonized by the same room-sourced microbial strains.</title>
        <authorList>
            <person name="Brooks B."/>
            <person name="Olm M.R."/>
            <person name="Firek B.A."/>
            <person name="Baker R."/>
            <person name="Thomas B.C."/>
            <person name="Morowitz M.J."/>
            <person name="Banfield J.F."/>
        </authorList>
    </citation>
    <scope>NUCLEOTIDE SEQUENCE [LARGE SCALE GENOMIC DNA]</scope>
    <source>
        <strain evidence="11">S2_009_000_R2_76</strain>
    </source>
</reference>
<dbReference type="GO" id="GO:0009263">
    <property type="term" value="P:deoxyribonucleotide biosynthetic process"/>
    <property type="evidence" value="ECO:0007669"/>
    <property type="project" value="UniProtKB-KW"/>
</dbReference>
<dbReference type="Pfam" id="PF00268">
    <property type="entry name" value="Ribonuc_red_sm"/>
    <property type="match status" value="1"/>
</dbReference>
<keyword evidence="6 7" id="KW-0215">Deoxyribonucleotide synthesis</keyword>
<sequence length="333" mass="38488">MSQKLFKAVNWNKPSNDYVDVFWQQNLRQFWVDTEYTPSKDIDVWQNLGFEMQLAYMQALGGLTLLDTLQSHVGMPKCLDHISDLQNKSVMSFMCMMESIHAKSYSTIFTTVCSQEQIDYTFKWVESNKHLQFKAATIEKYYRDTDKPEMSDRELYLALAASVLLESFLFYSGFFLPLWLAGQGKMVASADIIKKIVADESVHGVFVGLLAQEVYNAMPPLEKEVVRKELYDLMDILFENEMKYTDEVYTDIGLTADVKEYVKYNGNKALANLGFEERYEVKEVNQIVLNGLTTSTKTTQHDFFSKKSTNYEMATEVEHLRDEDFNIDLSVPV</sequence>
<comment type="cofactor">
    <cofactor evidence="7 9">
        <name>Fe cation</name>
        <dbReference type="ChEBI" id="CHEBI:24875"/>
    </cofactor>
    <text evidence="7 9">Binds 2 iron ions per subunit.</text>
</comment>
<dbReference type="AlphaFoldDB" id="A0A2W5F789"/>
<feature type="transmembrane region" description="Helical" evidence="10">
    <location>
        <begin position="155"/>
        <end position="180"/>
    </location>
</feature>
<dbReference type="InterPro" id="IPR012348">
    <property type="entry name" value="RNR-like"/>
</dbReference>
<dbReference type="SUPFAM" id="SSF47240">
    <property type="entry name" value="Ferritin-like"/>
    <property type="match status" value="1"/>
</dbReference>
<dbReference type="UniPathway" id="UPA00326"/>
<dbReference type="InterPro" id="IPR030475">
    <property type="entry name" value="RNR_small_AS"/>
</dbReference>
<dbReference type="NCBIfam" id="NF007183">
    <property type="entry name" value="PRK09614.1-2"/>
    <property type="match status" value="1"/>
</dbReference>
<evidence type="ECO:0000313" key="12">
    <source>
        <dbReference type="Proteomes" id="UP000249645"/>
    </source>
</evidence>
<keyword evidence="3 7" id="KW-0479">Metal-binding</keyword>
<dbReference type="InterPro" id="IPR000358">
    <property type="entry name" value="RNR_small_fam"/>
</dbReference>
<evidence type="ECO:0000256" key="4">
    <source>
        <dbReference type="ARBA" id="ARBA00023002"/>
    </source>
</evidence>
<evidence type="ECO:0000256" key="6">
    <source>
        <dbReference type="ARBA" id="ARBA00023116"/>
    </source>
</evidence>
<evidence type="ECO:0000256" key="7">
    <source>
        <dbReference type="PIRNR" id="PIRNR000355"/>
    </source>
</evidence>
<feature type="active site" evidence="8">
    <location>
        <position position="105"/>
    </location>
</feature>
<keyword evidence="4 7" id="KW-0560">Oxidoreductase</keyword>
<evidence type="ECO:0000256" key="8">
    <source>
        <dbReference type="PIRSR" id="PIRSR000355-1"/>
    </source>
</evidence>